<dbReference type="PANTHER" id="PTHR34488:SF1">
    <property type="entry name" value="SI:CH211-245H14.1-RELATED"/>
    <property type="match status" value="1"/>
</dbReference>
<reference evidence="1" key="2">
    <citation type="submission" date="2025-09" db="UniProtKB">
        <authorList>
            <consortium name="Ensembl"/>
        </authorList>
    </citation>
    <scope>IDENTIFICATION</scope>
</reference>
<evidence type="ECO:0000313" key="1">
    <source>
        <dbReference type="Ensembl" id="ENSCCRP00000037962.2"/>
    </source>
</evidence>
<proteinExistence type="predicted"/>
<name>A0A8C1HBJ1_CYPCA</name>
<accession>A0A8C1HBJ1</accession>
<dbReference type="PANTHER" id="PTHR34488">
    <property type="entry name" value="SI:CH211-245H14.1-RELATED"/>
    <property type="match status" value="1"/>
</dbReference>
<organism evidence="1 2">
    <name type="scientific">Cyprinus carpio carpio</name>
    <dbReference type="NCBI Taxonomy" id="630221"/>
    <lineage>
        <taxon>Eukaryota</taxon>
        <taxon>Metazoa</taxon>
        <taxon>Chordata</taxon>
        <taxon>Craniata</taxon>
        <taxon>Vertebrata</taxon>
        <taxon>Euteleostomi</taxon>
        <taxon>Actinopterygii</taxon>
        <taxon>Neopterygii</taxon>
        <taxon>Teleostei</taxon>
        <taxon>Ostariophysi</taxon>
        <taxon>Cypriniformes</taxon>
        <taxon>Cyprinidae</taxon>
        <taxon>Cyprininae</taxon>
        <taxon>Cyprinus</taxon>
    </lineage>
</organism>
<sequence length="244" mass="28400">MNQYQVQEYEPFEPVQGKYYVIEMGKSGNLQKKVLGHLHKQRPYLEEVRSVEDCNVILVFCPIVSRAGTDIDAALNKLNTCSASKPAILMVFHHSFDPDKIVPDSSRFINRGNTLTVDCLFFEDVGLLTCNRNEDALAKIVQCFKYQTHFLTFSYIFYMWDIFKNCLYGVCSWILGTVRKHIPEIVQKYFSYMWNIFTKYLYPGYCWILGTVRAIWTRRDRGSCESITNNERSRLIDADGEKTA</sequence>
<dbReference type="GeneTree" id="ENSGT00940000164220"/>
<evidence type="ECO:0000313" key="2">
    <source>
        <dbReference type="Proteomes" id="UP001108240"/>
    </source>
</evidence>
<dbReference type="Ensembl" id="ENSCCRT00000041121.2">
    <property type="protein sequence ID" value="ENSCCRP00000037962.2"/>
    <property type="gene ID" value="ENSCCRG00000020280.2"/>
</dbReference>
<protein>
    <submittedName>
        <fullName evidence="1">Uncharacterized protein</fullName>
    </submittedName>
</protein>
<dbReference type="Proteomes" id="UP001108240">
    <property type="component" value="Unplaced"/>
</dbReference>
<dbReference type="AlphaFoldDB" id="A0A8C1HBJ1"/>
<reference evidence="1" key="1">
    <citation type="submission" date="2025-08" db="UniProtKB">
        <authorList>
            <consortium name="Ensembl"/>
        </authorList>
    </citation>
    <scope>IDENTIFICATION</scope>
</reference>
<keyword evidence="2" id="KW-1185">Reference proteome</keyword>